<dbReference type="PANTHER" id="PTHR31423">
    <property type="entry name" value="YBAK DOMAIN-CONTAINING PROTEIN"/>
    <property type="match status" value="1"/>
</dbReference>
<feature type="domain" description="YbaK/aminoacyl-tRNA synthetase-associated" evidence="3">
    <location>
        <begin position="23"/>
        <end position="147"/>
    </location>
</feature>
<dbReference type="Gene3D" id="3.90.960.10">
    <property type="entry name" value="YbaK/aminoacyl-tRNA synthetase-associated domain"/>
    <property type="match status" value="1"/>
</dbReference>
<evidence type="ECO:0000259" key="3">
    <source>
        <dbReference type="Pfam" id="PF04073"/>
    </source>
</evidence>
<proteinExistence type="inferred from homology"/>
<protein>
    <submittedName>
        <fullName evidence="4">Prolyl-tRNA synthetase associated domain-containing protein</fullName>
    </submittedName>
</protein>
<name>A0A5P0ZXT0_9LACO</name>
<dbReference type="InterPro" id="IPR007214">
    <property type="entry name" value="YbaK/aa-tRNA-synth-assoc-dom"/>
</dbReference>
<gene>
    <name evidence="4" type="ORF">FHL05_06880</name>
</gene>
<keyword evidence="2" id="KW-0648">Protein biosynthesis</keyword>
<keyword evidence="5" id="KW-1185">Reference proteome</keyword>
<keyword evidence="4" id="KW-0030">Aminoacyl-tRNA synthetase</keyword>
<dbReference type="GO" id="GO:0002161">
    <property type="term" value="F:aminoacyl-tRNA deacylase activity"/>
    <property type="evidence" value="ECO:0007669"/>
    <property type="project" value="InterPro"/>
</dbReference>
<dbReference type="GO" id="GO:0004812">
    <property type="term" value="F:aminoacyl-tRNA ligase activity"/>
    <property type="evidence" value="ECO:0007669"/>
    <property type="project" value="UniProtKB-KW"/>
</dbReference>
<dbReference type="GO" id="GO:0006412">
    <property type="term" value="P:translation"/>
    <property type="evidence" value="ECO:0007669"/>
    <property type="project" value="UniProtKB-KW"/>
</dbReference>
<evidence type="ECO:0000313" key="4">
    <source>
        <dbReference type="EMBL" id="MQS97612.1"/>
    </source>
</evidence>
<comment type="similarity">
    <text evidence="1">Belongs to the PRORSD1 family.</text>
</comment>
<dbReference type="Proteomes" id="UP000371423">
    <property type="component" value="Unassembled WGS sequence"/>
</dbReference>
<evidence type="ECO:0000256" key="2">
    <source>
        <dbReference type="ARBA" id="ARBA00022917"/>
    </source>
</evidence>
<organism evidence="4 5">
    <name type="scientific">Companilactobacillus halodurans</name>
    <dbReference type="NCBI Taxonomy" id="2584183"/>
    <lineage>
        <taxon>Bacteria</taxon>
        <taxon>Bacillati</taxon>
        <taxon>Bacillota</taxon>
        <taxon>Bacilli</taxon>
        <taxon>Lactobacillales</taxon>
        <taxon>Lactobacillaceae</taxon>
        <taxon>Companilactobacillus</taxon>
    </lineage>
</organism>
<reference evidence="4 5" key="1">
    <citation type="journal article" date="2019" name="Syst. Appl. Microbiol.">
        <title>Polyphasic characterization of two novel Lactobacillus spp. isolated from blown salami packages: Description of Lactobacillus halodurans sp. nov. and Lactobacillus salsicarnum sp. nov.</title>
        <authorList>
            <person name="Schuster J.A."/>
            <person name="Klingl A."/>
            <person name="Vogel R.F."/>
            <person name="Ehrmann M.A."/>
        </authorList>
    </citation>
    <scope>NUCLEOTIDE SEQUENCE [LARGE SCALE GENOMIC DNA]</scope>
    <source>
        <strain evidence="4 5">TMW 1.1920</strain>
    </source>
</reference>
<dbReference type="PANTHER" id="PTHR31423:SF3">
    <property type="entry name" value="PROLYL-TRNA SYNTHETASE ASSOCIATED DOMAIN-CONTAINING PROTEIN 1-RELATED"/>
    <property type="match status" value="1"/>
</dbReference>
<comment type="caution">
    <text evidence="4">The sequence shown here is derived from an EMBL/GenBank/DDBJ whole genome shotgun (WGS) entry which is preliminary data.</text>
</comment>
<dbReference type="InterPro" id="IPR040285">
    <property type="entry name" value="ProX/PRXD1"/>
</dbReference>
<dbReference type="Pfam" id="PF04073">
    <property type="entry name" value="tRNA_edit"/>
    <property type="match status" value="1"/>
</dbReference>
<keyword evidence="4" id="KW-0436">Ligase</keyword>
<dbReference type="RefSeq" id="WP_153522338.1">
    <property type="nucleotide sequence ID" value="NZ_VDFO01000022.1"/>
</dbReference>
<dbReference type="AlphaFoldDB" id="A0A5P0ZXT0"/>
<dbReference type="OrthoDB" id="9798587at2"/>
<accession>A0A5P0ZXT0</accession>
<dbReference type="SUPFAM" id="SSF55826">
    <property type="entry name" value="YbaK/ProRS associated domain"/>
    <property type="match status" value="1"/>
</dbReference>
<sequence length="161" mass="18834">MNPAERVQEKLTELKIPFEMIEHPPVYTAKEADLYIDRPCVKTKSLFLTDNKKRDFYLVFMADEKKLDMKNFAQIVNQRHLKFASEDALWEKLKLKPGFVSVFGLLNNQSKDVQVYFEKDIVGNLPLTFHPNDNTKTIFIGCEGLFKFLTSLGFEYQLFQI</sequence>
<evidence type="ECO:0000313" key="5">
    <source>
        <dbReference type="Proteomes" id="UP000371423"/>
    </source>
</evidence>
<dbReference type="EMBL" id="VDFO01000022">
    <property type="protein sequence ID" value="MQS97612.1"/>
    <property type="molecule type" value="Genomic_DNA"/>
</dbReference>
<dbReference type="InterPro" id="IPR036754">
    <property type="entry name" value="YbaK/aa-tRNA-synt-asso_dom_sf"/>
</dbReference>
<evidence type="ECO:0000256" key="1">
    <source>
        <dbReference type="ARBA" id="ARBA00010201"/>
    </source>
</evidence>
<dbReference type="CDD" id="cd04335">
    <property type="entry name" value="PrdX_deacylase"/>
    <property type="match status" value="1"/>
</dbReference>